<dbReference type="SUPFAM" id="SSF52402">
    <property type="entry name" value="Adenine nucleotide alpha hydrolases-like"/>
    <property type="match status" value="1"/>
</dbReference>
<dbReference type="OrthoDB" id="8560984at2"/>
<accession>A0A6C2CMR1</accession>
<dbReference type="InterPro" id="IPR012312">
    <property type="entry name" value="Hemerythrin-like"/>
</dbReference>
<dbReference type="AlphaFoldDB" id="A0A6C2CMR1"/>
<comment type="caution">
    <text evidence="4">The sequence shown here is derived from an EMBL/GenBank/DDBJ whole genome shotgun (WGS) entry which is preliminary data.</text>
</comment>
<evidence type="ECO:0000256" key="1">
    <source>
        <dbReference type="ARBA" id="ARBA00008791"/>
    </source>
</evidence>
<dbReference type="PRINTS" id="PR01438">
    <property type="entry name" value="UNVRSLSTRESS"/>
</dbReference>
<dbReference type="CDD" id="cd12108">
    <property type="entry name" value="Hr-like"/>
    <property type="match status" value="1"/>
</dbReference>
<dbReference type="Gene3D" id="3.40.50.620">
    <property type="entry name" value="HUPs"/>
    <property type="match status" value="1"/>
</dbReference>
<feature type="domain" description="UspA" evidence="2">
    <location>
        <begin position="1"/>
        <end position="143"/>
    </location>
</feature>
<comment type="similarity">
    <text evidence="1">Belongs to the universal stress protein A family.</text>
</comment>
<organism evidence="4 5">
    <name type="scientific">Zoogloea oleivorans</name>
    <dbReference type="NCBI Taxonomy" id="1552750"/>
    <lineage>
        <taxon>Bacteria</taxon>
        <taxon>Pseudomonadati</taxon>
        <taxon>Pseudomonadota</taxon>
        <taxon>Betaproteobacteria</taxon>
        <taxon>Rhodocyclales</taxon>
        <taxon>Zoogloeaceae</taxon>
        <taxon>Zoogloea</taxon>
    </lineage>
</organism>
<protein>
    <submittedName>
        <fullName evidence="4">Universal stress protein UspA</fullName>
    </submittedName>
</protein>
<evidence type="ECO:0000259" key="2">
    <source>
        <dbReference type="Pfam" id="PF00582"/>
    </source>
</evidence>
<dbReference type="Proteomes" id="UP000389128">
    <property type="component" value="Unassembled WGS sequence"/>
</dbReference>
<dbReference type="PANTHER" id="PTHR46268">
    <property type="entry name" value="STRESS RESPONSE PROTEIN NHAX"/>
    <property type="match status" value="1"/>
</dbReference>
<dbReference type="Pfam" id="PF00582">
    <property type="entry name" value="Usp"/>
    <property type="match status" value="1"/>
</dbReference>
<keyword evidence="5" id="KW-1185">Reference proteome</keyword>
<evidence type="ECO:0000313" key="5">
    <source>
        <dbReference type="Proteomes" id="UP000389128"/>
    </source>
</evidence>
<dbReference type="InterPro" id="IPR014729">
    <property type="entry name" value="Rossmann-like_a/b/a_fold"/>
</dbReference>
<dbReference type="Pfam" id="PF01814">
    <property type="entry name" value="Hemerythrin"/>
    <property type="match status" value="1"/>
</dbReference>
<sequence length="339" mass="36761">MYQHILVPVDDSELAIITVGKAVSFARTLGARITFFHARSDFAATSDGAVIHALSPTEFVEQAAGNARAVLARAESEARLAGVPFASVGRTSDRPYEAILDIATEQGCDLIFMASHGRRGLKGLLLGSQTQKVLAHTTIPVLVSSVESNALTPDMDLALAVIKGEHRSMAAVMHGLKHVLLEARSAGSAADVRLLRSMVYYFRNFTEGLHHPKEDAYLFDKLAGRSHDADEVLATLRAQHHEEGAYIEAVDKAVNAYAGSPDGAHLDALIEAVDRYAGRLWEHMNLEEKFILPACQTHLTGPDWAAVAHAFEANGDPRFDADKAQGFDKLFLRLVTLAD</sequence>
<name>A0A6C2CMR1_9RHOO</name>
<reference evidence="4 5" key="1">
    <citation type="submission" date="2019-01" db="EMBL/GenBank/DDBJ databases">
        <title>Zoogloea oleivorans genome sequencing and assembly.</title>
        <authorList>
            <person name="Tancsics A."/>
            <person name="Farkas M."/>
            <person name="Kriszt B."/>
            <person name="Maroti G."/>
            <person name="Horvath B."/>
        </authorList>
    </citation>
    <scope>NUCLEOTIDE SEQUENCE [LARGE SCALE GENOMIC DNA]</scope>
    <source>
        <strain evidence="4 5">Buc</strain>
    </source>
</reference>
<feature type="domain" description="Hemerythrin-like" evidence="3">
    <location>
        <begin position="159"/>
        <end position="294"/>
    </location>
</feature>
<dbReference type="InterPro" id="IPR006015">
    <property type="entry name" value="Universal_stress_UspA"/>
</dbReference>
<dbReference type="PANTHER" id="PTHR46268:SF15">
    <property type="entry name" value="UNIVERSAL STRESS PROTEIN HP_0031"/>
    <property type="match status" value="1"/>
</dbReference>
<dbReference type="Gene3D" id="1.20.120.520">
    <property type="entry name" value="nmb1532 protein domain like"/>
    <property type="match status" value="1"/>
</dbReference>
<dbReference type="CDD" id="cd00293">
    <property type="entry name" value="USP-like"/>
    <property type="match status" value="1"/>
</dbReference>
<evidence type="ECO:0000313" key="4">
    <source>
        <dbReference type="EMBL" id="TYC55251.1"/>
    </source>
</evidence>
<proteinExistence type="inferred from homology"/>
<dbReference type="EMBL" id="SDKK01000013">
    <property type="protein sequence ID" value="TYC55251.1"/>
    <property type="molecule type" value="Genomic_DNA"/>
</dbReference>
<dbReference type="InterPro" id="IPR006016">
    <property type="entry name" value="UspA"/>
</dbReference>
<evidence type="ECO:0000259" key="3">
    <source>
        <dbReference type="Pfam" id="PF01814"/>
    </source>
</evidence>
<dbReference type="RefSeq" id="WP_148579818.1">
    <property type="nucleotide sequence ID" value="NZ_SDKK01000013.1"/>
</dbReference>
<gene>
    <name evidence="4" type="ORF">ETQ85_14645</name>
</gene>